<gene>
    <name evidence="2" type="ORF">CLV43_114194</name>
</gene>
<name>A0A2T0SPF0_9PSEU</name>
<organism evidence="2 3">
    <name type="scientific">Umezawaea tangerina</name>
    <dbReference type="NCBI Taxonomy" id="84725"/>
    <lineage>
        <taxon>Bacteria</taxon>
        <taxon>Bacillati</taxon>
        <taxon>Actinomycetota</taxon>
        <taxon>Actinomycetes</taxon>
        <taxon>Pseudonocardiales</taxon>
        <taxon>Pseudonocardiaceae</taxon>
        <taxon>Umezawaea</taxon>
    </lineage>
</organism>
<comment type="caution">
    <text evidence="2">The sequence shown here is derived from an EMBL/GenBank/DDBJ whole genome shotgun (WGS) entry which is preliminary data.</text>
</comment>
<dbReference type="EMBL" id="PVTF01000014">
    <property type="protein sequence ID" value="PRY35276.1"/>
    <property type="molecule type" value="Genomic_DNA"/>
</dbReference>
<evidence type="ECO:0000256" key="1">
    <source>
        <dbReference type="SAM" id="MobiDB-lite"/>
    </source>
</evidence>
<keyword evidence="3" id="KW-1185">Reference proteome</keyword>
<evidence type="ECO:0000313" key="3">
    <source>
        <dbReference type="Proteomes" id="UP000239494"/>
    </source>
</evidence>
<reference evidence="2 3" key="1">
    <citation type="submission" date="2018-03" db="EMBL/GenBank/DDBJ databases">
        <title>Genomic Encyclopedia of Archaeal and Bacterial Type Strains, Phase II (KMG-II): from individual species to whole genera.</title>
        <authorList>
            <person name="Goeker M."/>
        </authorList>
    </citation>
    <scope>NUCLEOTIDE SEQUENCE [LARGE SCALE GENOMIC DNA]</scope>
    <source>
        <strain evidence="2 3">DSM 44720</strain>
    </source>
</reference>
<feature type="compositionally biased region" description="Basic and acidic residues" evidence="1">
    <location>
        <begin position="17"/>
        <end position="26"/>
    </location>
</feature>
<feature type="region of interest" description="Disordered" evidence="1">
    <location>
        <begin position="15"/>
        <end position="34"/>
    </location>
</feature>
<proteinExistence type="predicted"/>
<accession>A0A2T0SPF0</accession>
<protein>
    <submittedName>
        <fullName evidence="2">Uncharacterized protein</fullName>
    </submittedName>
</protein>
<dbReference type="AlphaFoldDB" id="A0A2T0SPF0"/>
<evidence type="ECO:0000313" key="2">
    <source>
        <dbReference type="EMBL" id="PRY35276.1"/>
    </source>
</evidence>
<sequence>MDDPAKLDVLCLGIKPENGHTRHDGSQRGQQVAS</sequence>
<dbReference type="Proteomes" id="UP000239494">
    <property type="component" value="Unassembled WGS sequence"/>
</dbReference>